<accession>A0ABV9PW87</accession>
<gene>
    <name evidence="1" type="ORF">ACFO8Q_00610</name>
</gene>
<protein>
    <submittedName>
        <fullName evidence="1">Uncharacterized protein</fullName>
    </submittedName>
</protein>
<dbReference type="EMBL" id="JBHSHC010000006">
    <property type="protein sequence ID" value="MFC4765908.1"/>
    <property type="molecule type" value="Genomic_DNA"/>
</dbReference>
<dbReference type="Proteomes" id="UP001596002">
    <property type="component" value="Unassembled WGS sequence"/>
</dbReference>
<reference evidence="2" key="1">
    <citation type="journal article" date="2019" name="Int. J. Syst. Evol. Microbiol.">
        <title>The Global Catalogue of Microorganisms (GCM) 10K type strain sequencing project: providing services to taxonomists for standard genome sequencing and annotation.</title>
        <authorList>
            <consortium name="The Broad Institute Genomics Platform"/>
            <consortium name="The Broad Institute Genome Sequencing Center for Infectious Disease"/>
            <person name="Wu L."/>
            <person name="Ma J."/>
        </authorList>
    </citation>
    <scope>NUCLEOTIDE SEQUENCE [LARGE SCALE GENOMIC DNA]</scope>
    <source>
        <strain evidence="2">WYCCWR 12678</strain>
    </source>
</reference>
<dbReference type="RefSeq" id="WP_380023494.1">
    <property type="nucleotide sequence ID" value="NZ_JBHSHC010000006.1"/>
</dbReference>
<comment type="caution">
    <text evidence="1">The sequence shown here is derived from an EMBL/GenBank/DDBJ whole genome shotgun (WGS) entry which is preliminary data.</text>
</comment>
<evidence type="ECO:0000313" key="2">
    <source>
        <dbReference type="Proteomes" id="UP001596002"/>
    </source>
</evidence>
<sequence length="82" mass="9573">MQDYEHLLLSWTQLQAIRLIMGENAEAGSMRVIEQKLKEEYQITEVSLVGRTLDEYAVSFRKNGENKMVRFDADEVESIYDV</sequence>
<proteinExistence type="predicted"/>
<name>A0ABV9PW87_9BACL</name>
<organism evidence="1 2">
    <name type="scientific">Effusibacillus consociatus</name>
    <dbReference type="NCBI Taxonomy" id="1117041"/>
    <lineage>
        <taxon>Bacteria</taxon>
        <taxon>Bacillati</taxon>
        <taxon>Bacillota</taxon>
        <taxon>Bacilli</taxon>
        <taxon>Bacillales</taxon>
        <taxon>Alicyclobacillaceae</taxon>
        <taxon>Effusibacillus</taxon>
    </lineage>
</organism>
<evidence type="ECO:0000313" key="1">
    <source>
        <dbReference type="EMBL" id="MFC4765908.1"/>
    </source>
</evidence>
<keyword evidence="2" id="KW-1185">Reference proteome</keyword>